<organism evidence="1 2">
    <name type="scientific">Naganishia onofrii</name>
    <dbReference type="NCBI Taxonomy" id="1851511"/>
    <lineage>
        <taxon>Eukaryota</taxon>
        <taxon>Fungi</taxon>
        <taxon>Dikarya</taxon>
        <taxon>Basidiomycota</taxon>
        <taxon>Agaricomycotina</taxon>
        <taxon>Tremellomycetes</taxon>
        <taxon>Filobasidiales</taxon>
        <taxon>Filobasidiaceae</taxon>
        <taxon>Naganishia</taxon>
    </lineage>
</organism>
<evidence type="ECO:0000313" key="2">
    <source>
        <dbReference type="Proteomes" id="UP001234202"/>
    </source>
</evidence>
<accession>A0ACC2XW67</accession>
<keyword evidence="2" id="KW-1185">Reference proteome</keyword>
<evidence type="ECO:0000313" key="1">
    <source>
        <dbReference type="EMBL" id="KAJ9126902.1"/>
    </source>
</evidence>
<dbReference type="Proteomes" id="UP001234202">
    <property type="component" value="Unassembled WGS sequence"/>
</dbReference>
<comment type="caution">
    <text evidence="1">The sequence shown here is derived from an EMBL/GenBank/DDBJ whole genome shotgun (WGS) entry which is preliminary data.</text>
</comment>
<name>A0ACC2XW67_9TREE</name>
<gene>
    <name evidence="1" type="ORF">QFC24_001133</name>
</gene>
<reference evidence="1" key="1">
    <citation type="submission" date="2023-04" db="EMBL/GenBank/DDBJ databases">
        <title>Draft Genome sequencing of Naganishia species isolated from polar environments using Oxford Nanopore Technology.</title>
        <authorList>
            <person name="Leo P."/>
            <person name="Venkateswaran K."/>
        </authorList>
    </citation>
    <scope>NUCLEOTIDE SEQUENCE</scope>
    <source>
        <strain evidence="1">DBVPG 5303</strain>
    </source>
</reference>
<proteinExistence type="predicted"/>
<protein>
    <submittedName>
        <fullName evidence="1">Uncharacterized protein</fullName>
    </submittedName>
</protein>
<sequence>MNRLSPFAAPSCAARLLLRPRPIRLPWSPVHRVFSTSYTQRSPPHLVYPVTPTKPQSYATPLLPLPDPPVQPAVKALLVLYVPYPPTQWPSHVEMEDEFVDRVGKVVALNRVRLVVAYDGEGGGNEKQPVGYRAKVLVPGGLVKDFPEITASTLTSSDFLNTLALVSSHDTLSTSTPYTEILVCTHGARDCRCSDVGGDLVLALRAEVKRRGERLLPSGEEAERKETQEGARKWKITECAHVGGHKWAANAISLPSLTFLSNLRPSHAPLVIDHLANPEDPELRRQLWKDHFRGVIGKEVEDQVASWEAGIASPPSKQLVVEAQAVAGPEIINTAVPEAERAPLVVRFTMHDGEAHDVRGYEGESLMEIAKREGLGAVEGTCGGHCECATCHMYIPYALIDPPHTGLVPDLTDAEEDMLDYALGVREEESRLGCRIALNKGLSEWSLGGKGVELPQY</sequence>
<dbReference type="EMBL" id="JASBWV010000003">
    <property type="protein sequence ID" value="KAJ9126902.1"/>
    <property type="molecule type" value="Genomic_DNA"/>
</dbReference>